<name>A0A5C1Q138_9BURK</name>
<dbReference type="Gene3D" id="6.10.340.10">
    <property type="match status" value="1"/>
</dbReference>
<gene>
    <name evidence="3" type="ORF">ABIC99_000177</name>
    <name evidence="4" type="ORF">EWH46_10765</name>
</gene>
<evidence type="ECO:0000313" key="3">
    <source>
        <dbReference type="EMBL" id="MET3602401.1"/>
    </source>
</evidence>
<reference evidence="3 6" key="2">
    <citation type="submission" date="2024-06" db="EMBL/GenBank/DDBJ databases">
        <title>Genomic Encyclopedia of Type Strains, Phase IV (KMG-IV): sequencing the most valuable type-strain genomes for metagenomic binning, comparative biology and taxonomic classification.</title>
        <authorList>
            <person name="Goeker M."/>
        </authorList>
    </citation>
    <scope>NUCLEOTIDE SEQUENCE [LARGE SCALE GENOMIC DNA]</scope>
    <source>
        <strain evidence="3 6">D-501</strain>
    </source>
</reference>
<dbReference type="KEGG" id="snn:EWH46_10765"/>
<evidence type="ECO:0000313" key="5">
    <source>
        <dbReference type="Proteomes" id="UP000323522"/>
    </source>
</evidence>
<dbReference type="EMBL" id="CP035708">
    <property type="protein sequence ID" value="QEN01208.1"/>
    <property type="molecule type" value="Genomic_DNA"/>
</dbReference>
<organism evidence="4 5">
    <name type="scientific">Sphaerotilus sulfidivorans</name>
    <dbReference type="NCBI Taxonomy" id="639200"/>
    <lineage>
        <taxon>Bacteria</taxon>
        <taxon>Pseudomonadati</taxon>
        <taxon>Pseudomonadota</taxon>
        <taxon>Betaproteobacteria</taxon>
        <taxon>Burkholderiales</taxon>
        <taxon>Sphaerotilaceae</taxon>
        <taxon>Sphaerotilus</taxon>
    </lineage>
</organism>
<sequence>MSIRTRLLLCALLPLGLATLALLVSHQWPGPAGSPLAGALLLGALGLALALVQSHGRALTEPLLQAQQALDALQRGDYDHPVPVLRLDESGEVLRRIRELGDYLTVVLPSENGDEPDQVHQVQVREAASSLPASAGQSRM</sequence>
<accession>A0A5C1Q138</accession>
<feature type="domain" description="HAMP" evidence="2">
    <location>
        <begin position="57"/>
        <end position="89"/>
    </location>
</feature>
<dbReference type="RefSeq" id="WP_149503911.1">
    <property type="nucleotide sequence ID" value="NZ_CP035708.1"/>
</dbReference>
<evidence type="ECO:0000313" key="6">
    <source>
        <dbReference type="Proteomes" id="UP001549111"/>
    </source>
</evidence>
<keyword evidence="1" id="KW-0472">Membrane</keyword>
<keyword evidence="1" id="KW-1133">Transmembrane helix</keyword>
<dbReference type="InterPro" id="IPR003660">
    <property type="entry name" value="HAMP_dom"/>
</dbReference>
<evidence type="ECO:0000259" key="2">
    <source>
        <dbReference type="PROSITE" id="PS50885"/>
    </source>
</evidence>
<evidence type="ECO:0000256" key="1">
    <source>
        <dbReference type="SAM" id="Phobius"/>
    </source>
</evidence>
<reference evidence="4 5" key="1">
    <citation type="submission" date="2019-02" db="EMBL/GenBank/DDBJ databases">
        <title>Complete Genome Sequence and Methylome Analysis of Sphaerotilus natans subsp. sulfidivorans D-507.</title>
        <authorList>
            <person name="Fomenkov A."/>
            <person name="Gridneva E."/>
            <person name="Smolyakov D."/>
            <person name="Dubinina G."/>
            <person name="Vincze T."/>
            <person name="Grabovich M."/>
            <person name="Roberts R.J."/>
        </authorList>
    </citation>
    <scope>NUCLEOTIDE SEQUENCE [LARGE SCALE GENOMIC DNA]</scope>
    <source>
        <strain evidence="4 5">D-507</strain>
    </source>
</reference>
<dbReference type="CDD" id="cd06225">
    <property type="entry name" value="HAMP"/>
    <property type="match status" value="1"/>
</dbReference>
<keyword evidence="1" id="KW-0812">Transmembrane</keyword>
<dbReference type="Proteomes" id="UP000323522">
    <property type="component" value="Chromosome"/>
</dbReference>
<dbReference type="GO" id="GO:0007165">
    <property type="term" value="P:signal transduction"/>
    <property type="evidence" value="ECO:0007669"/>
    <property type="project" value="InterPro"/>
</dbReference>
<dbReference type="PROSITE" id="PS50885">
    <property type="entry name" value="HAMP"/>
    <property type="match status" value="1"/>
</dbReference>
<protein>
    <submittedName>
        <fullName evidence="3">HAMP domain-containing protein</fullName>
    </submittedName>
</protein>
<keyword evidence="6" id="KW-1185">Reference proteome</keyword>
<dbReference type="EMBL" id="JBEPLS010000001">
    <property type="protein sequence ID" value="MET3602401.1"/>
    <property type="molecule type" value="Genomic_DNA"/>
</dbReference>
<proteinExistence type="predicted"/>
<dbReference type="Proteomes" id="UP001549111">
    <property type="component" value="Unassembled WGS sequence"/>
</dbReference>
<dbReference type="SUPFAM" id="SSF158472">
    <property type="entry name" value="HAMP domain-like"/>
    <property type="match status" value="1"/>
</dbReference>
<feature type="transmembrane region" description="Helical" evidence="1">
    <location>
        <begin position="33"/>
        <end position="52"/>
    </location>
</feature>
<evidence type="ECO:0000313" key="4">
    <source>
        <dbReference type="EMBL" id="QEN01208.1"/>
    </source>
</evidence>
<dbReference type="AlphaFoldDB" id="A0A5C1Q138"/>
<dbReference type="GO" id="GO:0016020">
    <property type="term" value="C:membrane"/>
    <property type="evidence" value="ECO:0007669"/>
    <property type="project" value="InterPro"/>
</dbReference>